<evidence type="ECO:0000256" key="1">
    <source>
        <dbReference type="SAM" id="MobiDB-lite"/>
    </source>
</evidence>
<organism evidence="3 4">
    <name type="scientific">Ascodesmis nigricans</name>
    <dbReference type="NCBI Taxonomy" id="341454"/>
    <lineage>
        <taxon>Eukaryota</taxon>
        <taxon>Fungi</taxon>
        <taxon>Dikarya</taxon>
        <taxon>Ascomycota</taxon>
        <taxon>Pezizomycotina</taxon>
        <taxon>Pezizomycetes</taxon>
        <taxon>Pezizales</taxon>
        <taxon>Ascodesmidaceae</taxon>
        <taxon>Ascodesmis</taxon>
    </lineage>
</organism>
<feature type="signal peptide" evidence="2">
    <location>
        <begin position="1"/>
        <end position="18"/>
    </location>
</feature>
<proteinExistence type="predicted"/>
<dbReference type="STRING" id="341454.A0A4S2MRX2"/>
<dbReference type="Proteomes" id="UP000298138">
    <property type="component" value="Unassembled WGS sequence"/>
</dbReference>
<keyword evidence="2" id="KW-0732">Signal</keyword>
<protein>
    <submittedName>
        <fullName evidence="3">Uncharacterized protein</fullName>
    </submittedName>
</protein>
<reference evidence="3 4" key="1">
    <citation type="submission" date="2019-04" db="EMBL/GenBank/DDBJ databases">
        <title>Comparative genomics and transcriptomics to analyze fruiting body development in filamentous ascomycetes.</title>
        <authorList>
            <consortium name="DOE Joint Genome Institute"/>
            <person name="Lutkenhaus R."/>
            <person name="Traeger S."/>
            <person name="Breuer J."/>
            <person name="Kuo A."/>
            <person name="Lipzen A."/>
            <person name="Pangilinan J."/>
            <person name="Dilworth D."/>
            <person name="Sandor L."/>
            <person name="Poggeler S."/>
            <person name="Barry K."/>
            <person name="Grigoriev I.V."/>
            <person name="Nowrousian M."/>
        </authorList>
    </citation>
    <scope>NUCLEOTIDE SEQUENCE [LARGE SCALE GENOMIC DNA]</scope>
    <source>
        <strain evidence="3 4">CBS 389.68</strain>
    </source>
</reference>
<feature type="chain" id="PRO_5020533837" evidence="2">
    <location>
        <begin position="19"/>
        <end position="172"/>
    </location>
</feature>
<dbReference type="InParanoid" id="A0A4S2MRX2"/>
<dbReference type="AlphaFoldDB" id="A0A4S2MRX2"/>
<dbReference type="EMBL" id="ML220146">
    <property type="protein sequence ID" value="TGZ78027.1"/>
    <property type="molecule type" value="Genomic_DNA"/>
</dbReference>
<name>A0A4S2MRX2_9PEZI</name>
<evidence type="ECO:0000256" key="2">
    <source>
        <dbReference type="SAM" id="SignalP"/>
    </source>
</evidence>
<dbReference type="OrthoDB" id="4160690at2759"/>
<keyword evidence="4" id="KW-1185">Reference proteome</keyword>
<gene>
    <name evidence="3" type="ORF">EX30DRAFT_366275</name>
</gene>
<accession>A0A4S2MRX2</accession>
<sequence length="172" mass="17218">MKFTTAISLFSSLLLVSATLETRQSSGLTKYECHSTCGKTINLTKSSPSPCTDATVLDAYAQCHPCAQEHDIWRFYGPSLSAVAECEVSSGDDTAAPAESSAPISPAASTVVEAPGAAASVAPSVGVEGNGTATNGTRPGTGVPIVEEDASVVNAVSVSVIAAAVAVGLMGL</sequence>
<evidence type="ECO:0000313" key="4">
    <source>
        <dbReference type="Proteomes" id="UP000298138"/>
    </source>
</evidence>
<feature type="region of interest" description="Disordered" evidence="1">
    <location>
        <begin position="123"/>
        <end position="142"/>
    </location>
</feature>
<evidence type="ECO:0000313" key="3">
    <source>
        <dbReference type="EMBL" id="TGZ78027.1"/>
    </source>
</evidence>